<evidence type="ECO:0000259" key="2">
    <source>
        <dbReference type="Pfam" id="PF02014"/>
    </source>
</evidence>
<dbReference type="OMA" id="NGAIKTH"/>
<dbReference type="AlphaFoldDB" id="A0A0L0STT2"/>
<evidence type="ECO:0000313" key="3">
    <source>
        <dbReference type="EMBL" id="KNE65729.1"/>
    </source>
</evidence>
<dbReference type="InterPro" id="IPR002861">
    <property type="entry name" value="Reeler_dom"/>
</dbReference>
<reference evidence="4" key="2">
    <citation type="submission" date="2009-11" db="EMBL/GenBank/DDBJ databases">
        <title>The Genome Sequence of Allomyces macrogynus strain ATCC 38327.</title>
        <authorList>
            <consortium name="The Broad Institute Genome Sequencing Platform"/>
            <person name="Russ C."/>
            <person name="Cuomo C."/>
            <person name="Shea T."/>
            <person name="Young S.K."/>
            <person name="Zeng Q."/>
            <person name="Koehrsen M."/>
            <person name="Haas B."/>
            <person name="Borodovsky M."/>
            <person name="Guigo R."/>
            <person name="Alvarado L."/>
            <person name="Berlin A."/>
            <person name="Borenstein D."/>
            <person name="Chen Z."/>
            <person name="Engels R."/>
            <person name="Freedman E."/>
            <person name="Gellesch M."/>
            <person name="Goldberg J."/>
            <person name="Griggs A."/>
            <person name="Gujja S."/>
            <person name="Heiman D."/>
            <person name="Hepburn T."/>
            <person name="Howarth C."/>
            <person name="Jen D."/>
            <person name="Larson L."/>
            <person name="Lewis B."/>
            <person name="Mehta T."/>
            <person name="Park D."/>
            <person name="Pearson M."/>
            <person name="Roberts A."/>
            <person name="Saif S."/>
            <person name="Shenoy N."/>
            <person name="Sisk P."/>
            <person name="Stolte C."/>
            <person name="Sykes S."/>
            <person name="Walk T."/>
            <person name="White J."/>
            <person name="Yandava C."/>
            <person name="Burger G."/>
            <person name="Gray M.W."/>
            <person name="Holland P.W.H."/>
            <person name="King N."/>
            <person name="Lang F.B.F."/>
            <person name="Roger A.J."/>
            <person name="Ruiz-Trillo I."/>
            <person name="Lander E."/>
            <person name="Nusbaum C."/>
        </authorList>
    </citation>
    <scope>NUCLEOTIDE SEQUENCE [LARGE SCALE GENOMIC DNA]</scope>
    <source>
        <strain evidence="4">ATCC 38327</strain>
    </source>
</reference>
<dbReference type="VEuPathDB" id="FungiDB:AMAG_19200"/>
<dbReference type="Gene3D" id="2.60.40.4060">
    <property type="entry name" value="Reeler domain"/>
    <property type="match status" value="1"/>
</dbReference>
<proteinExistence type="predicted"/>
<dbReference type="Pfam" id="PF02014">
    <property type="entry name" value="Reeler"/>
    <property type="match status" value="1"/>
</dbReference>
<dbReference type="eggNOG" id="ENOG502TDQ8">
    <property type="taxonomic scope" value="Eukaryota"/>
</dbReference>
<evidence type="ECO:0000313" key="4">
    <source>
        <dbReference type="Proteomes" id="UP000054350"/>
    </source>
</evidence>
<feature type="signal peptide" evidence="1">
    <location>
        <begin position="1"/>
        <end position="20"/>
    </location>
</feature>
<dbReference type="OrthoDB" id="2157874at2759"/>
<organism evidence="3 4">
    <name type="scientific">Allomyces macrogynus (strain ATCC 38327)</name>
    <name type="common">Allomyces javanicus var. macrogynus</name>
    <dbReference type="NCBI Taxonomy" id="578462"/>
    <lineage>
        <taxon>Eukaryota</taxon>
        <taxon>Fungi</taxon>
        <taxon>Fungi incertae sedis</taxon>
        <taxon>Blastocladiomycota</taxon>
        <taxon>Blastocladiomycetes</taxon>
        <taxon>Blastocladiales</taxon>
        <taxon>Blastocladiaceae</taxon>
        <taxon>Allomyces</taxon>
    </lineage>
</organism>
<name>A0A0L0STT2_ALLM3</name>
<keyword evidence="4" id="KW-1185">Reference proteome</keyword>
<feature type="chain" id="PRO_5005548320" description="Reelin domain-containing protein" evidence="1">
    <location>
        <begin position="21"/>
        <end position="169"/>
    </location>
</feature>
<gene>
    <name evidence="3" type="ORF">AMAG_19200</name>
</gene>
<sequence length="169" mass="17484">MHSKALFVTILALVASLTTALPNGAPACAINVQKITAGMGEPQGDRNFKHVLQASSVEYEPGKPLSLTVISTNGAIKTHKGLLLYVEPASGAKERIGQFKIPTGFKSNVDKCAALQIKAGADSIITHDSPADKPLGTAIEWTAPATDMGDLVIRAVVAGLASPPGARAF</sequence>
<feature type="domain" description="Reelin" evidence="2">
    <location>
        <begin position="47"/>
        <end position="158"/>
    </location>
</feature>
<accession>A0A0L0STT2</accession>
<dbReference type="EMBL" id="GG745348">
    <property type="protein sequence ID" value="KNE65729.1"/>
    <property type="molecule type" value="Genomic_DNA"/>
</dbReference>
<keyword evidence="1" id="KW-0732">Signal</keyword>
<protein>
    <recommendedName>
        <fullName evidence="2">Reelin domain-containing protein</fullName>
    </recommendedName>
</protein>
<dbReference type="Proteomes" id="UP000054350">
    <property type="component" value="Unassembled WGS sequence"/>
</dbReference>
<evidence type="ECO:0000256" key="1">
    <source>
        <dbReference type="SAM" id="SignalP"/>
    </source>
</evidence>
<dbReference type="InterPro" id="IPR042307">
    <property type="entry name" value="Reeler_sf"/>
</dbReference>
<reference evidence="3 4" key="1">
    <citation type="submission" date="2009-11" db="EMBL/GenBank/DDBJ databases">
        <title>Annotation of Allomyces macrogynus ATCC 38327.</title>
        <authorList>
            <consortium name="The Broad Institute Genome Sequencing Platform"/>
            <person name="Russ C."/>
            <person name="Cuomo C."/>
            <person name="Burger G."/>
            <person name="Gray M.W."/>
            <person name="Holland P.W.H."/>
            <person name="King N."/>
            <person name="Lang F.B.F."/>
            <person name="Roger A.J."/>
            <person name="Ruiz-Trillo I."/>
            <person name="Young S.K."/>
            <person name="Zeng Q."/>
            <person name="Gargeya S."/>
            <person name="Fitzgerald M."/>
            <person name="Haas B."/>
            <person name="Abouelleil A."/>
            <person name="Alvarado L."/>
            <person name="Arachchi H.M."/>
            <person name="Berlin A."/>
            <person name="Chapman S.B."/>
            <person name="Gearin G."/>
            <person name="Goldberg J."/>
            <person name="Griggs A."/>
            <person name="Gujja S."/>
            <person name="Hansen M."/>
            <person name="Heiman D."/>
            <person name="Howarth C."/>
            <person name="Larimer J."/>
            <person name="Lui A."/>
            <person name="MacDonald P.J.P."/>
            <person name="McCowen C."/>
            <person name="Montmayeur A."/>
            <person name="Murphy C."/>
            <person name="Neiman D."/>
            <person name="Pearson M."/>
            <person name="Priest M."/>
            <person name="Roberts A."/>
            <person name="Saif S."/>
            <person name="Shea T."/>
            <person name="Sisk P."/>
            <person name="Stolte C."/>
            <person name="Sykes S."/>
            <person name="Wortman J."/>
            <person name="Nusbaum C."/>
            <person name="Birren B."/>
        </authorList>
    </citation>
    <scope>NUCLEOTIDE SEQUENCE [LARGE SCALE GENOMIC DNA]</scope>
    <source>
        <strain evidence="3 4">ATCC 38327</strain>
    </source>
</reference>